<sequence>MKNVLRDIDGFITLFLKLIFVYDIVYYVLMKPIELSGYKRYSDALIASKEKDPKLHMSVNGILLKSIREKDFLKDDTAILLALKNGFIKGLLKLEFDKNTVYKTEVNEAFYRLIKKDLAELHQYLQVEIVAEVRRRQMVAKLLLISSSYLWNCLIDRRMKDLLLKVNREENVKIIEIRN</sequence>
<keyword evidence="1" id="KW-0812">Transmembrane</keyword>
<gene>
    <name evidence="2" type="ORF">SAMN05444412_105243</name>
</gene>
<comment type="caution">
    <text evidence="2">The sequence shown here is derived from an EMBL/GenBank/DDBJ whole genome shotgun (WGS) entry which is preliminary data.</text>
</comment>
<keyword evidence="3" id="KW-1185">Reference proteome</keyword>
<dbReference type="EMBL" id="FNQC01000005">
    <property type="protein sequence ID" value="SDZ08789.1"/>
    <property type="molecule type" value="Genomic_DNA"/>
</dbReference>
<reference evidence="2 3" key="1">
    <citation type="submission" date="2016-10" db="EMBL/GenBank/DDBJ databases">
        <authorList>
            <person name="Varghese N."/>
            <person name="Submissions S."/>
        </authorList>
    </citation>
    <scope>NUCLEOTIDE SEQUENCE [LARGE SCALE GENOMIC DNA]</scope>
    <source>
        <strain evidence="2 3">DSM 17997</strain>
    </source>
</reference>
<dbReference type="RefSeq" id="WP_019599668.1">
    <property type="nucleotide sequence ID" value="NZ_FNQC01000005.1"/>
</dbReference>
<evidence type="ECO:0000313" key="2">
    <source>
        <dbReference type="EMBL" id="SDZ08789.1"/>
    </source>
</evidence>
<protein>
    <submittedName>
        <fullName evidence="2">Uncharacterized protein</fullName>
    </submittedName>
</protein>
<feature type="transmembrane region" description="Helical" evidence="1">
    <location>
        <begin position="12"/>
        <end position="30"/>
    </location>
</feature>
<keyword evidence="1" id="KW-0472">Membrane</keyword>
<proteinExistence type="predicted"/>
<accession>A0A1H3Q7W2</accession>
<evidence type="ECO:0000313" key="3">
    <source>
        <dbReference type="Proteomes" id="UP000199663"/>
    </source>
</evidence>
<organism evidence="2 3">
    <name type="scientific">Rhodonellum ikkaensis</name>
    <dbReference type="NCBI Taxonomy" id="336829"/>
    <lineage>
        <taxon>Bacteria</taxon>
        <taxon>Pseudomonadati</taxon>
        <taxon>Bacteroidota</taxon>
        <taxon>Cytophagia</taxon>
        <taxon>Cytophagales</taxon>
        <taxon>Cytophagaceae</taxon>
        <taxon>Rhodonellum</taxon>
    </lineage>
</organism>
<dbReference type="Proteomes" id="UP000199663">
    <property type="component" value="Unassembled WGS sequence"/>
</dbReference>
<evidence type="ECO:0000256" key="1">
    <source>
        <dbReference type="SAM" id="Phobius"/>
    </source>
</evidence>
<keyword evidence="1" id="KW-1133">Transmembrane helix</keyword>
<name>A0A1H3Q7W2_9BACT</name>